<dbReference type="SMART" id="SM00079">
    <property type="entry name" value="PBPe"/>
    <property type="match status" value="1"/>
</dbReference>
<keyword evidence="4" id="KW-1003">Cell membrane</keyword>
<evidence type="ECO:0000256" key="12">
    <source>
        <dbReference type="ARBA" id="ARBA00023180"/>
    </source>
</evidence>
<feature type="compositionally biased region" description="Pro residues" evidence="20">
    <location>
        <begin position="1492"/>
        <end position="1509"/>
    </location>
</feature>
<name>A0A8J2WHH1_9CRUS</name>
<evidence type="ECO:0000256" key="21">
    <source>
        <dbReference type="SAM" id="Phobius"/>
    </source>
</evidence>
<evidence type="ECO:0000256" key="11">
    <source>
        <dbReference type="ARBA" id="ARBA00023170"/>
    </source>
</evidence>
<evidence type="ECO:0000259" key="22">
    <source>
        <dbReference type="SMART" id="SM00079"/>
    </source>
</evidence>
<keyword evidence="13" id="KW-0628">Postsynaptic cell membrane</keyword>
<keyword evidence="8" id="KW-0175">Coiled coil</keyword>
<evidence type="ECO:0000256" key="15">
    <source>
        <dbReference type="ARBA" id="ARBA00023303"/>
    </source>
</evidence>
<dbReference type="Pfam" id="PF00060">
    <property type="entry name" value="Lig_chan"/>
    <property type="match status" value="1"/>
</dbReference>
<dbReference type="GO" id="GO:0038023">
    <property type="term" value="F:signaling receptor activity"/>
    <property type="evidence" value="ECO:0007669"/>
    <property type="project" value="InterPro"/>
</dbReference>
<evidence type="ECO:0000256" key="7">
    <source>
        <dbReference type="ARBA" id="ARBA00023018"/>
    </source>
</evidence>
<dbReference type="FunFam" id="1.10.287.70:FF:000191">
    <property type="entry name" value="Glutamate receptor ionotropic, NMDA 3A"/>
    <property type="match status" value="1"/>
</dbReference>
<evidence type="ECO:0000256" key="5">
    <source>
        <dbReference type="ARBA" id="ARBA00022692"/>
    </source>
</evidence>
<feature type="compositionally biased region" description="Acidic residues" evidence="20">
    <location>
        <begin position="1246"/>
        <end position="1258"/>
    </location>
</feature>
<dbReference type="InterPro" id="IPR001320">
    <property type="entry name" value="Iontro_rcpt_C"/>
</dbReference>
<feature type="transmembrane region" description="Helical" evidence="21">
    <location>
        <begin position="1096"/>
        <end position="1121"/>
    </location>
</feature>
<protein>
    <recommendedName>
        <fullName evidence="26">Glutamate receptor ionotropic, NMDA 3A</fullName>
    </recommendedName>
</protein>
<evidence type="ECO:0000256" key="10">
    <source>
        <dbReference type="ARBA" id="ARBA00023136"/>
    </source>
</evidence>
<evidence type="ECO:0000313" key="25">
    <source>
        <dbReference type="Proteomes" id="UP000789390"/>
    </source>
</evidence>
<keyword evidence="5 21" id="KW-0812">Transmembrane</keyword>
<feature type="region of interest" description="Disordered" evidence="20">
    <location>
        <begin position="1218"/>
        <end position="1309"/>
    </location>
</feature>
<comment type="similarity">
    <text evidence="2">Belongs to the glutamate-gated ion channel (TC 1.A.10.1) family.</text>
</comment>
<feature type="region of interest" description="Disordered" evidence="20">
    <location>
        <begin position="576"/>
        <end position="625"/>
    </location>
</feature>
<evidence type="ECO:0000256" key="19">
    <source>
        <dbReference type="PIRSR" id="PIRSR601508-3"/>
    </source>
</evidence>
<keyword evidence="19" id="KW-1015">Disulfide bond</keyword>
<reference evidence="24" key="1">
    <citation type="submission" date="2021-11" db="EMBL/GenBank/DDBJ databases">
        <authorList>
            <person name="Schell T."/>
        </authorList>
    </citation>
    <scope>NUCLEOTIDE SEQUENCE</scope>
    <source>
        <strain evidence="24">M5</strain>
    </source>
</reference>
<evidence type="ECO:0000256" key="13">
    <source>
        <dbReference type="ARBA" id="ARBA00023257"/>
    </source>
</evidence>
<feature type="compositionally biased region" description="Low complexity" evidence="20">
    <location>
        <begin position="1379"/>
        <end position="1402"/>
    </location>
</feature>
<dbReference type="InterPro" id="IPR001828">
    <property type="entry name" value="ANF_lig-bd_rcpt"/>
</dbReference>
<feature type="compositionally biased region" description="Polar residues" evidence="20">
    <location>
        <begin position="611"/>
        <end position="625"/>
    </location>
</feature>
<feature type="binding site" evidence="17">
    <location>
        <position position="808"/>
    </location>
    <ligand>
        <name>L-glutamate</name>
        <dbReference type="ChEBI" id="CHEBI:29985"/>
    </ligand>
</feature>
<feature type="site" description="Crucial to convey clamshell closure to channel opening" evidence="18">
    <location>
        <position position="954"/>
    </location>
</feature>
<dbReference type="FunFam" id="3.40.190.10:FF:000324">
    <property type="entry name" value="Predicted protein"/>
    <property type="match status" value="1"/>
</dbReference>
<gene>
    <name evidence="24" type="ORF">DGAL_LOCUS10682</name>
</gene>
<feature type="disulfide bond" evidence="19">
    <location>
        <begin position="1030"/>
        <end position="1083"/>
    </location>
</feature>
<feature type="binding site" evidence="17">
    <location>
        <position position="813"/>
    </location>
    <ligand>
        <name>L-glutamate</name>
        <dbReference type="ChEBI" id="CHEBI:29985"/>
    </ligand>
</feature>
<proteinExistence type="inferred from homology"/>
<keyword evidence="9" id="KW-0406">Ion transport</keyword>
<feature type="region of interest" description="Disordered" evidence="20">
    <location>
        <begin position="1488"/>
        <end position="1515"/>
    </location>
</feature>
<evidence type="ECO:0000256" key="4">
    <source>
        <dbReference type="ARBA" id="ARBA00022475"/>
    </source>
</evidence>
<evidence type="ECO:0000256" key="8">
    <source>
        <dbReference type="ARBA" id="ARBA00023054"/>
    </source>
</evidence>
<keyword evidence="7" id="KW-0770">Synapse</keyword>
<dbReference type="GO" id="GO:0045211">
    <property type="term" value="C:postsynaptic membrane"/>
    <property type="evidence" value="ECO:0007669"/>
    <property type="project" value="UniProtKB-SubCell"/>
</dbReference>
<dbReference type="SUPFAM" id="SSF53850">
    <property type="entry name" value="Periplasmic binding protein-like II"/>
    <property type="match status" value="1"/>
</dbReference>
<dbReference type="Gene3D" id="3.40.190.10">
    <property type="entry name" value="Periplasmic binding protein-like II"/>
    <property type="match status" value="1"/>
</dbReference>
<keyword evidence="11" id="KW-0675">Receptor</keyword>
<feature type="compositionally biased region" description="Acidic residues" evidence="20">
    <location>
        <begin position="1226"/>
        <end position="1237"/>
    </location>
</feature>
<evidence type="ECO:0008006" key="26">
    <source>
        <dbReference type="Google" id="ProtNLM"/>
    </source>
</evidence>
<dbReference type="GO" id="GO:0015276">
    <property type="term" value="F:ligand-gated monoatomic ion channel activity"/>
    <property type="evidence" value="ECO:0007669"/>
    <property type="project" value="InterPro"/>
</dbReference>
<dbReference type="GO" id="GO:0043226">
    <property type="term" value="C:organelle"/>
    <property type="evidence" value="ECO:0007669"/>
    <property type="project" value="UniProtKB-ARBA"/>
</dbReference>
<dbReference type="OrthoDB" id="5984008at2759"/>
<dbReference type="SMART" id="SM00918">
    <property type="entry name" value="Lig_chan-Glu_bd"/>
    <property type="match status" value="1"/>
</dbReference>
<keyword evidence="3" id="KW-0813">Transport</keyword>
<feature type="transmembrane region" description="Helical" evidence="21">
    <location>
        <begin position="923"/>
        <end position="949"/>
    </location>
</feature>
<keyword evidence="25" id="KW-1185">Reference proteome</keyword>
<keyword evidence="12" id="KW-0325">Glycoprotein</keyword>
<feature type="compositionally biased region" description="Acidic residues" evidence="20">
    <location>
        <begin position="1273"/>
        <end position="1288"/>
    </location>
</feature>
<accession>A0A8J2WHH1</accession>
<dbReference type="Gene3D" id="1.10.287.70">
    <property type="match status" value="1"/>
</dbReference>
<organism evidence="24 25">
    <name type="scientific">Daphnia galeata</name>
    <dbReference type="NCBI Taxonomy" id="27404"/>
    <lineage>
        <taxon>Eukaryota</taxon>
        <taxon>Metazoa</taxon>
        <taxon>Ecdysozoa</taxon>
        <taxon>Arthropoda</taxon>
        <taxon>Crustacea</taxon>
        <taxon>Branchiopoda</taxon>
        <taxon>Diplostraca</taxon>
        <taxon>Cladocera</taxon>
        <taxon>Anomopoda</taxon>
        <taxon>Daphniidae</taxon>
        <taxon>Daphnia</taxon>
    </lineage>
</organism>
<feature type="binding site" evidence="17">
    <location>
        <position position="806"/>
    </location>
    <ligand>
        <name>L-glutamate</name>
        <dbReference type="ChEBI" id="CHEBI:29985"/>
    </ligand>
</feature>
<feature type="compositionally biased region" description="Acidic residues" evidence="20">
    <location>
        <begin position="576"/>
        <end position="595"/>
    </location>
</feature>
<comment type="caution">
    <text evidence="24">The sequence shown here is derived from an EMBL/GenBank/DDBJ whole genome shotgun (WGS) entry which is preliminary data.</text>
</comment>
<keyword evidence="15" id="KW-0407">Ion channel</keyword>
<dbReference type="PANTHER" id="PTHR18966">
    <property type="entry name" value="IONOTROPIC GLUTAMATE RECEPTOR"/>
    <property type="match status" value="1"/>
</dbReference>
<evidence type="ECO:0000256" key="18">
    <source>
        <dbReference type="PIRSR" id="PIRSR601508-2"/>
    </source>
</evidence>
<sequence length="1515" mass="167025">MAFPCDFIDGNDSPVDVGHGRCLPTAPRHVDVGDDDRQELVDRIQEEESSSVVRILAVFDQSEMETMERVMHKTLIALNKEKTAWTGSSGGGGAGGRWNRLLNSGIGVNVTSSINNKKSRSKWLAANAGAAARLTVDSVTFSSQWWLNQTAEDLGRLILTHRPVAVLVLSADDRSVFRVALAAAPFQLPVIGARAQRGLDDSSFRGISPLYVGLNPGPHHLASALHHLLLANNWLPMTLIVDDSLVAQKIRQVVQRHSSNVDKVMVVTMNRGSAPHRILAQLSGIQQTTSLVIAFCCEPRLASLIFREAKRLNMLNGDWVWLALEQAVSGFHQHWTAGYSPVAAGRLPLIGRWREEKVKEEDDQDDWPLGLLGLVSQQPLRLTKHTMKGSLAVIHSAVRASLPVHQLQIWLDSWTNDSGVSSSSSSSSSPSIHQLLRLQVAKKLDSEIRWRVKEALAGRLTYDGGGKIDTALRANFDVINLVPPGPFYPKSLTGYAMKSAKSSSTSSSILTRSKREQQQQQLQVKHFANATNGPLTLTTTETELLMADEEYDGEEEVQSEDVQDQEYVGGSFALDESIDSSAGDDELEPDQDDLDSNNNNAGGGRPVVISSGPSGNDSLLLNGSKDSTTLRPPIWQSVGNVSGQAVTFKGVQWPGGGLAGPRSHSRRVYRVATIFSPPFVMETEVFKEDDEEEEEQRCLTGVPCLRVATGQKDELARIFGDYEGAQLHKGRSYNLTCCYGYSIDLMENVASDLDVKFQVYVVADGQCGSAKRGGGGGQASGGGIDGKWDGIVADLRSGAAHLSFAPLSVTSARSEAIDFSIPYFYSGLSILQASKINNDDVPLLAFLKPFRPDLWIGIFISLNLTALAVAIYEWLSPFGLNPWGRQRTKNFSLASALWVMWGLLFSHLVAFKAPKSWPNKFLINVWGGFSVIFLASYTANIAALFAGVFSETAVTNFHDPRLLSQKVGTTRSSAAQHYAQKTNRGLAEHLERFTVPDLEEGIARLRDGRLDLLIGDTPILDYYRANDPGCTLRTVDVIEEDNYAVGMTKGLRLQTSISSLISSYSTSGYMDELRSKWYSSLPCSRSAHDAYRPQPLGVSAVAGVFILLGFGILGGCLILVLEHLVYKFALPVLRRQHKGTIWRSPNMMFFSQKLYRFINCVELLSPHHAAKELMHSLRQGQITSLFQKSVKRKENEQKRRRKSKAQFFEMIREVRRCQQEEKETEAADDGEEDDEEGYDHNRVVDEETGEGVGDDDEEEKRKEFRPPPPPADYGDDYLEEEEEEEEESISVVVVSGRTTTPSGDDMTPYAASRVRHSVSNVTDPGAFTLDPHSSSARASDSERKWKFQMSKRRRSFSADALCDPAHVHQQRRRQGVRFAESSASSSSSSDNNSSDQSLSQLEDGATGVRVSIGRSSWDQDNNDGGSSSLMCSMVDKATLNKLTKEDLLLLWQAAESEWLAKVRALSKQRDILQLRYQHAKVNSSHHQVAAPAPVPPNPYQPTPTPPPLAPTMMKF</sequence>
<dbReference type="InterPro" id="IPR028082">
    <property type="entry name" value="Peripla_BP_I"/>
</dbReference>
<evidence type="ECO:0000256" key="6">
    <source>
        <dbReference type="ARBA" id="ARBA00022989"/>
    </source>
</evidence>
<keyword evidence="10 21" id="KW-0472">Membrane</keyword>
<evidence type="ECO:0000256" key="17">
    <source>
        <dbReference type="PIRSR" id="PIRSR601508-1"/>
    </source>
</evidence>
<feature type="transmembrane region" description="Helical" evidence="21">
    <location>
        <begin position="893"/>
        <end position="911"/>
    </location>
</feature>
<dbReference type="Pfam" id="PF10613">
    <property type="entry name" value="Lig_chan-Glu_bd"/>
    <property type="match status" value="1"/>
</dbReference>
<keyword evidence="6 21" id="KW-1133">Transmembrane helix</keyword>
<dbReference type="InterPro" id="IPR019594">
    <property type="entry name" value="Glu/Gly-bd"/>
</dbReference>
<evidence type="ECO:0000256" key="14">
    <source>
        <dbReference type="ARBA" id="ARBA00023286"/>
    </source>
</evidence>
<evidence type="ECO:0000256" key="2">
    <source>
        <dbReference type="ARBA" id="ARBA00008685"/>
    </source>
</evidence>
<dbReference type="Gene3D" id="3.40.50.2300">
    <property type="match status" value="1"/>
</dbReference>
<dbReference type="FunFam" id="3.40.190.10:FF:000078">
    <property type="entry name" value="glutamate receptor ionotropic, NMDA 3B"/>
    <property type="match status" value="1"/>
</dbReference>
<feature type="transmembrane region" description="Helical" evidence="21">
    <location>
        <begin position="854"/>
        <end position="872"/>
    </location>
</feature>
<evidence type="ECO:0000256" key="16">
    <source>
        <dbReference type="ARBA" id="ARBA00034100"/>
    </source>
</evidence>
<comment type="subcellular location">
    <subcellularLocation>
        <location evidence="1">Cell membrane</location>
        <topology evidence="1">Multi-pass membrane protein</topology>
    </subcellularLocation>
    <subcellularLocation>
        <location evidence="16">Postsynaptic cell membrane</location>
    </subcellularLocation>
</comment>
<evidence type="ECO:0000259" key="23">
    <source>
        <dbReference type="SMART" id="SM00918"/>
    </source>
</evidence>
<dbReference type="Proteomes" id="UP000789390">
    <property type="component" value="Unassembled WGS sequence"/>
</dbReference>
<evidence type="ECO:0000256" key="9">
    <source>
        <dbReference type="ARBA" id="ARBA00023065"/>
    </source>
</evidence>
<feature type="region of interest" description="Disordered" evidence="20">
    <location>
        <begin position="1321"/>
        <end position="1405"/>
    </location>
</feature>
<feature type="domain" description="Ionotropic glutamate receptor L-glutamate and glycine-binding" evidence="23">
    <location>
        <begin position="725"/>
        <end position="797"/>
    </location>
</feature>
<dbReference type="InterPro" id="IPR015683">
    <property type="entry name" value="Ionotropic_Glu_rcpt"/>
</dbReference>
<feature type="binding site" evidence="17">
    <location>
        <position position="1016"/>
    </location>
    <ligand>
        <name>L-glutamate</name>
        <dbReference type="ChEBI" id="CHEBI:29985"/>
    </ligand>
</feature>
<dbReference type="Pfam" id="PF01094">
    <property type="entry name" value="ANF_receptor"/>
    <property type="match status" value="1"/>
</dbReference>
<dbReference type="EMBL" id="CAKKLH010000268">
    <property type="protein sequence ID" value="CAH0107388.1"/>
    <property type="molecule type" value="Genomic_DNA"/>
</dbReference>
<evidence type="ECO:0000256" key="3">
    <source>
        <dbReference type="ARBA" id="ARBA00022448"/>
    </source>
</evidence>
<dbReference type="SUPFAM" id="SSF53822">
    <property type="entry name" value="Periplasmic binding protein-like I"/>
    <property type="match status" value="1"/>
</dbReference>
<evidence type="ECO:0000256" key="20">
    <source>
        <dbReference type="SAM" id="MobiDB-lite"/>
    </source>
</evidence>
<dbReference type="PRINTS" id="PR00177">
    <property type="entry name" value="NMDARECEPTOR"/>
</dbReference>
<feature type="domain" description="Ionotropic glutamate receptor C-terminal" evidence="22">
    <location>
        <begin position="716"/>
        <end position="1080"/>
    </location>
</feature>
<evidence type="ECO:0000256" key="1">
    <source>
        <dbReference type="ARBA" id="ARBA00004651"/>
    </source>
</evidence>
<keyword evidence="14" id="KW-1071">Ligand-gated ion channel</keyword>
<evidence type="ECO:0000313" key="24">
    <source>
        <dbReference type="EMBL" id="CAH0107388.1"/>
    </source>
</evidence>
<dbReference type="InterPro" id="IPR001508">
    <property type="entry name" value="Iono_Glu_rcpt_met"/>
</dbReference>